<proteinExistence type="predicted"/>
<gene>
    <name evidence="3" type="ORF">LODBEIA_P43860</name>
</gene>
<feature type="region of interest" description="Disordered" evidence="2">
    <location>
        <begin position="68"/>
        <end position="103"/>
    </location>
</feature>
<dbReference type="RefSeq" id="XP_066831324.1">
    <property type="nucleotide sequence ID" value="XM_066974601.1"/>
</dbReference>
<protein>
    <recommendedName>
        <fullName evidence="5">Up-regulated during septation protein 1 domain-containing protein</fullName>
    </recommendedName>
</protein>
<keyword evidence="4" id="KW-1185">Reference proteome</keyword>
<feature type="compositionally biased region" description="Polar residues" evidence="2">
    <location>
        <begin position="444"/>
        <end position="475"/>
    </location>
</feature>
<evidence type="ECO:0000256" key="1">
    <source>
        <dbReference type="SAM" id="Coils"/>
    </source>
</evidence>
<keyword evidence="1" id="KW-0175">Coiled coil</keyword>
<feature type="coiled-coil region" evidence="1">
    <location>
        <begin position="530"/>
        <end position="557"/>
    </location>
</feature>
<name>A0ABP0ZS33_9ASCO</name>
<feature type="compositionally biased region" description="Acidic residues" evidence="2">
    <location>
        <begin position="76"/>
        <end position="93"/>
    </location>
</feature>
<dbReference type="EMBL" id="OZ022409">
    <property type="protein sequence ID" value="CAK9440286.1"/>
    <property type="molecule type" value="Genomic_DNA"/>
</dbReference>
<dbReference type="Proteomes" id="UP001497383">
    <property type="component" value="Chromosome 5"/>
</dbReference>
<feature type="region of interest" description="Disordered" evidence="2">
    <location>
        <begin position="441"/>
        <end position="513"/>
    </location>
</feature>
<sequence>MDTFNISNTTNGLLKFHLQEEHRSTMNKLQNQNRATSNEYTHVYQDSLNALLQTRLDRGSLFMSSLPSLTSAFTDPDPEDEEEIDDDDEEEGGGEQNSLDRFLSRESKDPNFLNLKILIENSLLDASRLEENSIMSLGHLELVKKSILEKSELQHYLYTKLNLAHEFVKSVLLPSDSTPSSDSSRAMSMIISLQEQLGQTTAELEDLQQKLNDHNLSCLLLGYIDDVRRHQKANELNELNESASPTSPERLQLQSQLQQQQSLTSAPLDSNSQANAKVFDALFGHVASVAAQRGATLPIPDRALTTTDVQIGWLQSCIDAVLASEASTSDAPSASAELSAVADDCEIKLTEAETFRSESEYKTALADLRFSYEYLAKEYEMSRISTSKLIQTYRRKIESLESQNKLGYRANQSSSTVDLLSPSHDKDQEISRLRRELNLLKVNKTGSSTPPDTGGASTLVSSSTNQAEHSTNISPVTRAGLGAPFSSLNVSPSDEQDGSWSSSPTKAVSSRGVSNDILRKEFKKIVNELQDQYEMDLTEERLKRKKLEEELARLKESSS</sequence>
<organism evidence="3 4">
    <name type="scientific">Lodderomyces beijingensis</name>
    <dbReference type="NCBI Taxonomy" id="1775926"/>
    <lineage>
        <taxon>Eukaryota</taxon>
        <taxon>Fungi</taxon>
        <taxon>Dikarya</taxon>
        <taxon>Ascomycota</taxon>
        <taxon>Saccharomycotina</taxon>
        <taxon>Pichiomycetes</taxon>
        <taxon>Debaryomycetaceae</taxon>
        <taxon>Candida/Lodderomyces clade</taxon>
        <taxon>Lodderomyces</taxon>
    </lineage>
</organism>
<feature type="compositionally biased region" description="Polar residues" evidence="2">
    <location>
        <begin position="486"/>
        <end position="513"/>
    </location>
</feature>
<feature type="coiled-coil region" evidence="1">
    <location>
        <begin position="190"/>
        <end position="217"/>
    </location>
</feature>
<evidence type="ECO:0008006" key="5">
    <source>
        <dbReference type="Google" id="ProtNLM"/>
    </source>
</evidence>
<evidence type="ECO:0000313" key="4">
    <source>
        <dbReference type="Proteomes" id="UP001497383"/>
    </source>
</evidence>
<reference evidence="3 4" key="1">
    <citation type="submission" date="2024-03" db="EMBL/GenBank/DDBJ databases">
        <authorList>
            <person name="Brejova B."/>
        </authorList>
    </citation>
    <scope>NUCLEOTIDE SEQUENCE [LARGE SCALE GENOMIC DNA]</scope>
    <source>
        <strain evidence="3 4">CBS 14171</strain>
    </source>
</reference>
<evidence type="ECO:0000256" key="2">
    <source>
        <dbReference type="SAM" id="MobiDB-lite"/>
    </source>
</evidence>
<accession>A0ABP0ZS33</accession>
<dbReference type="GeneID" id="92209582"/>
<evidence type="ECO:0000313" key="3">
    <source>
        <dbReference type="EMBL" id="CAK9440286.1"/>
    </source>
</evidence>